<evidence type="ECO:0000313" key="7">
    <source>
        <dbReference type="Proteomes" id="UP000078543"/>
    </source>
</evidence>
<dbReference type="InterPro" id="IPR032789">
    <property type="entry name" value="T2SS-T3SS_pil_N"/>
</dbReference>
<dbReference type="OrthoDB" id="9775455at2"/>
<feature type="domain" description="Pilus formation protein N-terminal" evidence="5">
    <location>
        <begin position="60"/>
        <end position="129"/>
    </location>
</feature>
<evidence type="ECO:0000256" key="2">
    <source>
        <dbReference type="SAM" id="SignalP"/>
    </source>
</evidence>
<dbReference type="PANTHER" id="PTHR30332:SF17">
    <property type="entry name" value="TYPE IV PILIATION SYSTEM PROTEIN DR_0774-RELATED"/>
    <property type="match status" value="1"/>
</dbReference>
<evidence type="ECO:0008006" key="8">
    <source>
        <dbReference type="Google" id="ProtNLM"/>
    </source>
</evidence>
<dbReference type="EMBL" id="LWQU01000152">
    <property type="protein sequence ID" value="OAN48926.1"/>
    <property type="molecule type" value="Genomic_DNA"/>
</dbReference>
<evidence type="ECO:0000256" key="1">
    <source>
        <dbReference type="RuleBase" id="RU004003"/>
    </source>
</evidence>
<feature type="signal peptide" evidence="2">
    <location>
        <begin position="1"/>
        <end position="20"/>
    </location>
</feature>
<dbReference type="AlphaFoldDB" id="A0A178MJS1"/>
<reference evidence="6 7" key="1">
    <citation type="submission" date="2016-04" db="EMBL/GenBank/DDBJ databases">
        <title>Draft genome sequence of freshwater magnetotactic bacteria Magnetospirillum marisnigri SP-1 and Magnetospirillum moscoviense BB-1.</title>
        <authorList>
            <person name="Koziaeva V."/>
            <person name="Dziuba M.V."/>
            <person name="Ivanov T.M."/>
            <person name="Kuznetsov B."/>
            <person name="Grouzdev D.S."/>
        </authorList>
    </citation>
    <scope>NUCLEOTIDE SEQUENCE [LARGE SCALE GENOMIC DNA]</scope>
    <source>
        <strain evidence="6 7">BB-1</strain>
    </source>
</reference>
<keyword evidence="2" id="KW-0732">Signal</keyword>
<protein>
    <recommendedName>
        <fullName evidence="8">Pilus assembly protein CpaC</fullName>
    </recommendedName>
</protein>
<feature type="domain" description="Type II/III secretion system secretin-like" evidence="3">
    <location>
        <begin position="267"/>
        <end position="427"/>
    </location>
</feature>
<evidence type="ECO:0000259" key="4">
    <source>
        <dbReference type="Pfam" id="PF04972"/>
    </source>
</evidence>
<feature type="domain" description="BON" evidence="4">
    <location>
        <begin position="133"/>
        <end position="194"/>
    </location>
</feature>
<dbReference type="PRINTS" id="PR00811">
    <property type="entry name" value="BCTERIALGSPD"/>
</dbReference>
<gene>
    <name evidence="6" type="ORF">A6A05_02780</name>
</gene>
<dbReference type="Pfam" id="PF00263">
    <property type="entry name" value="Secretin"/>
    <property type="match status" value="1"/>
</dbReference>
<dbReference type="Pfam" id="PF13629">
    <property type="entry name" value="T2SS-T3SS_pil_N"/>
    <property type="match status" value="1"/>
</dbReference>
<dbReference type="InterPro" id="IPR050810">
    <property type="entry name" value="Bact_Secretion_Sys_Channel"/>
</dbReference>
<dbReference type="PANTHER" id="PTHR30332">
    <property type="entry name" value="PROBABLE GENERAL SECRETION PATHWAY PROTEIN D"/>
    <property type="match status" value="1"/>
</dbReference>
<keyword evidence="7" id="KW-1185">Reference proteome</keyword>
<accession>A0A178MJS1</accession>
<comment type="caution">
    <text evidence="6">The sequence shown here is derived from an EMBL/GenBank/DDBJ whole genome shotgun (WGS) entry which is preliminary data.</text>
</comment>
<sequence length="484" mass="50586">MTRTLPLMALALLLSLPASASEQPPAPLAAPRPQVNQAPLSVIALKPGQKTPGGPARQAPEVIGVALNKTTQIDLPAAVRDIIVGNPEVAEVLVRSNTQLFLQGRKIGDTNLFVMDSAGHLIRRIEVNVHPDTDAVKDALARLLPDDRLDVVGTGDTLVLSGSVRSDGVAAQARAIARRFVSADDKVISMIKVAADQQVLLQVRVAEMQKSVLKELGMTNTLTSTGLGGGLAGSLALSTTPVGLGTEIAGVVTASALNNLTNSLRMLEKQGLVKNLAEPNLMAVSGESASMLAGGEYPIPVPDKDTIKIEYKPFGVSLSFLPVVLDSGAISLKIATEVSALSSTNSVQVPFSTGTITIKAFTVRRANSTVELPSGGSVMIAGMLQNDIVSGLNGMPGAMDIPIIGSLLRSSSFQRAETELVVMVSAMLAKPVDPKQIALPTDGFAPASDMDQIFLGKLHEVYVKRPLDTRGGNPLQGPVGYIVE</sequence>
<proteinExistence type="inferred from homology"/>
<name>A0A178MJS1_9PROT</name>
<evidence type="ECO:0000313" key="6">
    <source>
        <dbReference type="EMBL" id="OAN48926.1"/>
    </source>
</evidence>
<dbReference type="InterPro" id="IPR007055">
    <property type="entry name" value="BON_dom"/>
</dbReference>
<dbReference type="Pfam" id="PF04972">
    <property type="entry name" value="BON"/>
    <property type="match status" value="1"/>
</dbReference>
<comment type="similarity">
    <text evidence="1">Belongs to the bacterial secretin family.</text>
</comment>
<organism evidence="6 7">
    <name type="scientific">Magnetospirillum moscoviense</name>
    <dbReference type="NCBI Taxonomy" id="1437059"/>
    <lineage>
        <taxon>Bacteria</taxon>
        <taxon>Pseudomonadati</taxon>
        <taxon>Pseudomonadota</taxon>
        <taxon>Alphaproteobacteria</taxon>
        <taxon>Rhodospirillales</taxon>
        <taxon>Rhodospirillaceae</taxon>
        <taxon>Magnetospirillum</taxon>
    </lineage>
</organism>
<dbReference type="GO" id="GO:0015627">
    <property type="term" value="C:type II protein secretion system complex"/>
    <property type="evidence" value="ECO:0007669"/>
    <property type="project" value="TreeGrafter"/>
</dbReference>
<dbReference type="InterPro" id="IPR004846">
    <property type="entry name" value="T2SS/T3SS_dom"/>
</dbReference>
<dbReference type="GO" id="GO:0009306">
    <property type="term" value="P:protein secretion"/>
    <property type="evidence" value="ECO:0007669"/>
    <property type="project" value="InterPro"/>
</dbReference>
<dbReference type="InterPro" id="IPR001775">
    <property type="entry name" value="GspD/PilQ"/>
</dbReference>
<dbReference type="Proteomes" id="UP000078543">
    <property type="component" value="Unassembled WGS sequence"/>
</dbReference>
<evidence type="ECO:0000259" key="5">
    <source>
        <dbReference type="Pfam" id="PF13629"/>
    </source>
</evidence>
<dbReference type="RefSeq" id="WP_068502013.1">
    <property type="nucleotide sequence ID" value="NZ_LWQU01000152.1"/>
</dbReference>
<evidence type="ECO:0000259" key="3">
    <source>
        <dbReference type="Pfam" id="PF00263"/>
    </source>
</evidence>
<feature type="chain" id="PRO_5008091991" description="Pilus assembly protein CpaC" evidence="2">
    <location>
        <begin position="21"/>
        <end position="484"/>
    </location>
</feature>
<dbReference type="STRING" id="1437059.A6A05_02780"/>